<dbReference type="EMBL" id="CAFZ01000014">
    <property type="protein sequence ID" value="CCA67476.1"/>
    <property type="molecule type" value="Genomic_DNA"/>
</dbReference>
<keyword evidence="3" id="KW-1185">Reference proteome</keyword>
<organism evidence="2 3">
    <name type="scientific">Serendipita indica (strain DSM 11827)</name>
    <name type="common">Root endophyte fungus</name>
    <name type="synonym">Piriformospora indica</name>
    <dbReference type="NCBI Taxonomy" id="1109443"/>
    <lineage>
        <taxon>Eukaryota</taxon>
        <taxon>Fungi</taxon>
        <taxon>Dikarya</taxon>
        <taxon>Basidiomycota</taxon>
        <taxon>Agaricomycotina</taxon>
        <taxon>Agaricomycetes</taxon>
        <taxon>Sebacinales</taxon>
        <taxon>Serendipitaceae</taxon>
        <taxon>Serendipita</taxon>
    </lineage>
</organism>
<gene>
    <name evidence="2" type="ORF">PIIN_01305</name>
</gene>
<dbReference type="GO" id="GO:0000981">
    <property type="term" value="F:DNA-binding transcription factor activity, RNA polymerase II-specific"/>
    <property type="evidence" value="ECO:0007669"/>
    <property type="project" value="TreeGrafter"/>
</dbReference>
<feature type="compositionally biased region" description="Basic residues" evidence="1">
    <location>
        <begin position="18"/>
        <end position="28"/>
    </location>
</feature>
<evidence type="ECO:0008006" key="4">
    <source>
        <dbReference type="Google" id="ProtNLM"/>
    </source>
</evidence>
<accession>G4T810</accession>
<dbReference type="AlphaFoldDB" id="G4T810"/>
<proteinExistence type="predicted"/>
<dbReference type="InterPro" id="IPR034078">
    <property type="entry name" value="NFX1_fam"/>
</dbReference>
<dbReference type="GO" id="GO:0000977">
    <property type="term" value="F:RNA polymerase II transcription regulatory region sequence-specific DNA binding"/>
    <property type="evidence" value="ECO:0007669"/>
    <property type="project" value="TreeGrafter"/>
</dbReference>
<dbReference type="Proteomes" id="UP000007148">
    <property type="component" value="Unassembled WGS sequence"/>
</dbReference>
<dbReference type="OMA" id="ARSHICK"/>
<dbReference type="HOGENOM" id="CLU_927854_0_0_1"/>
<dbReference type="PANTHER" id="PTHR12360">
    <property type="entry name" value="NUCLEAR TRANSCRIPTION FACTOR, X-BOX BINDING 1 NFX1"/>
    <property type="match status" value="1"/>
</dbReference>
<dbReference type="GO" id="GO:0000122">
    <property type="term" value="P:negative regulation of transcription by RNA polymerase II"/>
    <property type="evidence" value="ECO:0007669"/>
    <property type="project" value="TreeGrafter"/>
</dbReference>
<dbReference type="STRING" id="1109443.G4T810"/>
<feature type="compositionally biased region" description="Polar residues" evidence="1">
    <location>
        <begin position="42"/>
        <end position="51"/>
    </location>
</feature>
<name>G4T810_SERID</name>
<sequence length="300" mass="33363">MSSAQHHEASTSTSNKSSNRRGRGRYSKNRPQPSGEAAPSGDRSQTSQAGASSSMNHSKSSRSRKFGGQLSSNIADVPPSEVTPDSVSNPSREHRSKQAEKMPEKHKTTQMFRIEGVNMPDLTNRLIETLKSPPYADCVICWSPIHPLQPTWACTVSEETNRCCWGVFHNKCIVSWSKKNIQEAKAVIQARNEDKEPEWRCPGCQTARTQPPGPYNLIVATTNASKFAILEIAYNVQKVTLRRVTVAATSDYFLVEQDTRWIARMERRNGLANTRVMILATANIRAESILVPSLAIITRP</sequence>
<protein>
    <recommendedName>
        <fullName evidence="4">RING-type domain-containing protein</fullName>
    </recommendedName>
</protein>
<comment type="caution">
    <text evidence="2">The sequence shown here is derived from an EMBL/GenBank/DDBJ whole genome shotgun (WGS) entry which is preliminary data.</text>
</comment>
<dbReference type="SUPFAM" id="SSF57850">
    <property type="entry name" value="RING/U-box"/>
    <property type="match status" value="1"/>
</dbReference>
<dbReference type="PANTHER" id="PTHR12360:SF12">
    <property type="entry name" value="TRANSCRIPTIONAL REPRESSOR NF-X1"/>
    <property type="match status" value="1"/>
</dbReference>
<dbReference type="GO" id="GO:0005634">
    <property type="term" value="C:nucleus"/>
    <property type="evidence" value="ECO:0007669"/>
    <property type="project" value="TreeGrafter"/>
</dbReference>
<reference evidence="2 3" key="1">
    <citation type="journal article" date="2011" name="PLoS Pathog.">
        <title>Endophytic Life Strategies Decoded by Genome and Transcriptome Analyses of the Mutualistic Root Symbiont Piriformospora indica.</title>
        <authorList>
            <person name="Zuccaro A."/>
            <person name="Lahrmann U."/>
            <person name="Guldener U."/>
            <person name="Langen G."/>
            <person name="Pfiffi S."/>
            <person name="Biedenkopf D."/>
            <person name="Wong P."/>
            <person name="Samans B."/>
            <person name="Grimm C."/>
            <person name="Basiewicz M."/>
            <person name="Murat C."/>
            <person name="Martin F."/>
            <person name="Kogel K.H."/>
        </authorList>
    </citation>
    <scope>NUCLEOTIDE SEQUENCE [LARGE SCALE GENOMIC DNA]</scope>
    <source>
        <strain evidence="2 3">DSM 11827</strain>
    </source>
</reference>
<evidence type="ECO:0000313" key="2">
    <source>
        <dbReference type="EMBL" id="CCA67476.1"/>
    </source>
</evidence>
<evidence type="ECO:0000256" key="1">
    <source>
        <dbReference type="SAM" id="MobiDB-lite"/>
    </source>
</evidence>
<dbReference type="InParanoid" id="G4T810"/>
<dbReference type="OrthoDB" id="6512771at2759"/>
<feature type="compositionally biased region" description="Basic and acidic residues" evidence="1">
    <location>
        <begin position="91"/>
        <end position="107"/>
    </location>
</feature>
<evidence type="ECO:0000313" key="3">
    <source>
        <dbReference type="Proteomes" id="UP000007148"/>
    </source>
</evidence>
<feature type="region of interest" description="Disordered" evidence="1">
    <location>
        <begin position="1"/>
        <end position="107"/>
    </location>
</feature>